<evidence type="ECO:0000313" key="2">
    <source>
        <dbReference type="Proteomes" id="UP000774326"/>
    </source>
</evidence>
<sequence>MLKSVNPKLSAMWSTVICSASGELRGIEGLSTFDNGDSSTGLTDSRKYHGVACSDESFSSLTFDCV</sequence>
<reference evidence="1" key="2">
    <citation type="submission" date="2021-01" db="EMBL/GenBank/DDBJ databases">
        <authorList>
            <person name="Schikora-Tamarit M.A."/>
        </authorList>
    </citation>
    <scope>NUCLEOTIDE SEQUENCE</scope>
    <source>
        <strain evidence="1">CBS2887</strain>
    </source>
</reference>
<protein>
    <submittedName>
        <fullName evidence="1">Uncharacterized protein</fullName>
    </submittedName>
</protein>
<dbReference type="AlphaFoldDB" id="A0A9P8Q5B0"/>
<dbReference type="EMBL" id="JAEUBG010003196">
    <property type="protein sequence ID" value="KAH3683275.1"/>
    <property type="molecule type" value="Genomic_DNA"/>
</dbReference>
<accession>A0A9P8Q5B0</accession>
<gene>
    <name evidence="1" type="ORF">WICPIJ_005744</name>
</gene>
<name>A0A9P8Q5B0_WICPI</name>
<dbReference type="Proteomes" id="UP000774326">
    <property type="component" value="Unassembled WGS sequence"/>
</dbReference>
<reference evidence="1" key="1">
    <citation type="journal article" date="2021" name="Open Biol.">
        <title>Shared evolutionary footprints suggest mitochondrial oxidative damage underlies multiple complex I losses in fungi.</title>
        <authorList>
            <person name="Schikora-Tamarit M.A."/>
            <person name="Marcet-Houben M."/>
            <person name="Nosek J."/>
            <person name="Gabaldon T."/>
        </authorList>
    </citation>
    <scope>NUCLEOTIDE SEQUENCE</scope>
    <source>
        <strain evidence="1">CBS2887</strain>
    </source>
</reference>
<comment type="caution">
    <text evidence="1">The sequence shown here is derived from an EMBL/GenBank/DDBJ whole genome shotgun (WGS) entry which is preliminary data.</text>
</comment>
<organism evidence="1 2">
    <name type="scientific">Wickerhamomyces pijperi</name>
    <name type="common">Yeast</name>
    <name type="synonym">Pichia pijperi</name>
    <dbReference type="NCBI Taxonomy" id="599730"/>
    <lineage>
        <taxon>Eukaryota</taxon>
        <taxon>Fungi</taxon>
        <taxon>Dikarya</taxon>
        <taxon>Ascomycota</taxon>
        <taxon>Saccharomycotina</taxon>
        <taxon>Saccharomycetes</taxon>
        <taxon>Phaffomycetales</taxon>
        <taxon>Wickerhamomycetaceae</taxon>
        <taxon>Wickerhamomyces</taxon>
    </lineage>
</organism>
<keyword evidence="2" id="KW-1185">Reference proteome</keyword>
<evidence type="ECO:0000313" key="1">
    <source>
        <dbReference type="EMBL" id="KAH3683275.1"/>
    </source>
</evidence>
<proteinExistence type="predicted"/>